<evidence type="ECO:0000256" key="3">
    <source>
        <dbReference type="ARBA" id="ARBA00022679"/>
    </source>
</evidence>
<dbReference type="InterPro" id="IPR046341">
    <property type="entry name" value="SET_dom_sf"/>
</dbReference>
<dbReference type="InterPro" id="IPR001214">
    <property type="entry name" value="SET_dom"/>
</dbReference>
<keyword evidence="3" id="KW-0808">Transferase</keyword>
<dbReference type="GO" id="GO:0005634">
    <property type="term" value="C:nucleus"/>
    <property type="evidence" value="ECO:0007669"/>
    <property type="project" value="TreeGrafter"/>
</dbReference>
<dbReference type="Pfam" id="PF00856">
    <property type="entry name" value="SET"/>
    <property type="match status" value="1"/>
</dbReference>
<accession>A0A673IPK4</accession>
<evidence type="ECO:0000256" key="4">
    <source>
        <dbReference type="ARBA" id="ARBA00022691"/>
    </source>
</evidence>
<feature type="domain" description="SET" evidence="6">
    <location>
        <begin position="1"/>
        <end position="145"/>
    </location>
</feature>
<keyword evidence="8" id="KW-1185">Reference proteome</keyword>
<comment type="catalytic activity">
    <reaction evidence="5">
        <text>L-lysyl(4)-[histone H3] + 3 S-adenosyl-L-methionine = N(6),N(6),N(6)-trimethyl-L-lysyl(4)-[histone H3] + 3 S-adenosyl-L-homocysteine + 3 H(+)</text>
        <dbReference type="Rhea" id="RHEA:60260"/>
        <dbReference type="Rhea" id="RHEA-COMP:15537"/>
        <dbReference type="Rhea" id="RHEA-COMP:15547"/>
        <dbReference type="ChEBI" id="CHEBI:15378"/>
        <dbReference type="ChEBI" id="CHEBI:29969"/>
        <dbReference type="ChEBI" id="CHEBI:57856"/>
        <dbReference type="ChEBI" id="CHEBI:59789"/>
        <dbReference type="ChEBI" id="CHEBI:61961"/>
        <dbReference type="EC" id="2.1.1.354"/>
    </reaction>
</comment>
<evidence type="ECO:0000313" key="7">
    <source>
        <dbReference type="Ensembl" id="ENSSRHP00000043207.1"/>
    </source>
</evidence>
<dbReference type="Ensembl" id="ENSSRHT00000044423.1">
    <property type="protein sequence ID" value="ENSSRHP00000043207.1"/>
    <property type="gene ID" value="ENSSRHG00000021865.1"/>
</dbReference>
<dbReference type="AlphaFoldDB" id="A0A673IPK4"/>
<dbReference type="GO" id="GO:0140999">
    <property type="term" value="F:histone H3K4 trimethyltransferase activity"/>
    <property type="evidence" value="ECO:0007669"/>
    <property type="project" value="UniProtKB-EC"/>
</dbReference>
<dbReference type="PROSITE" id="PS50280">
    <property type="entry name" value="SET"/>
    <property type="match status" value="1"/>
</dbReference>
<sequence>FLLKTSKNICQCGKKNNLGSVVSDTQLAALEELEDHIYDISEDDLKDFKVDIHNFLDYWPRSSKPHTVDSVSKMLGVINCNGFMVSDQRGLQAVGVGLFPNLCLVNHDCWPNCTVVLNNVRLCRRIELRALGKISPGEEVTVSYVDYLNLSEDRRRLLKQQYFFDCACEHCTNKTKTTLKVPEEQVKEITEYSRTMLEKMEKARIEADYNEVLMSLIEASLKTKAQMFDVSVCAGGEDLPRVCGEAGERSGRLTHLSAAHVVHAQRGAVLPAVLRGGGDVRVQDDGGIPVSVCVCMHCVCACMHERESFFQSCMLKNTFICVQDGGGIPVSVCVHACMRERELRSVMHV</sequence>
<dbReference type="PANTHER" id="PTHR12197:SF184">
    <property type="entry name" value="HISTONE-LYSINE N-METHYLTRANSFERASE SMYD1"/>
    <property type="match status" value="1"/>
</dbReference>
<evidence type="ECO:0000259" key="6">
    <source>
        <dbReference type="PROSITE" id="PS50280"/>
    </source>
</evidence>
<dbReference type="PANTHER" id="PTHR12197">
    <property type="entry name" value="HISTONE-LYSINE N-METHYLTRANSFERASE SMYD"/>
    <property type="match status" value="1"/>
</dbReference>
<dbReference type="EC" id="2.1.1.354" evidence="1"/>
<dbReference type="FunFam" id="2.170.270.10:FF:000013">
    <property type="entry name" value="Histone-lysine N-methyltransferase SMYD1 isoform 1"/>
    <property type="match status" value="1"/>
</dbReference>
<dbReference type="Gene3D" id="2.170.270.10">
    <property type="entry name" value="SET domain"/>
    <property type="match status" value="1"/>
</dbReference>
<keyword evidence="4" id="KW-0949">S-adenosyl-L-methionine</keyword>
<reference evidence="7" key="2">
    <citation type="submission" date="2025-09" db="UniProtKB">
        <authorList>
            <consortium name="Ensembl"/>
        </authorList>
    </citation>
    <scope>IDENTIFICATION</scope>
</reference>
<dbReference type="InterPro" id="IPR050869">
    <property type="entry name" value="H3K4_H4K5_MeTrfase"/>
</dbReference>
<organism evidence="7 8">
    <name type="scientific">Sinocyclocheilus rhinocerous</name>
    <dbReference type="NCBI Taxonomy" id="307959"/>
    <lineage>
        <taxon>Eukaryota</taxon>
        <taxon>Metazoa</taxon>
        <taxon>Chordata</taxon>
        <taxon>Craniata</taxon>
        <taxon>Vertebrata</taxon>
        <taxon>Euteleostomi</taxon>
        <taxon>Actinopterygii</taxon>
        <taxon>Neopterygii</taxon>
        <taxon>Teleostei</taxon>
        <taxon>Ostariophysi</taxon>
        <taxon>Cypriniformes</taxon>
        <taxon>Cyprinidae</taxon>
        <taxon>Cyprininae</taxon>
        <taxon>Sinocyclocheilus</taxon>
    </lineage>
</organism>
<evidence type="ECO:0000256" key="5">
    <source>
        <dbReference type="ARBA" id="ARBA00047571"/>
    </source>
</evidence>
<protein>
    <recommendedName>
        <fullName evidence="1">[histone H3]-lysine(4) N-trimethyltransferase</fullName>
        <ecNumber evidence="1">2.1.1.354</ecNumber>
    </recommendedName>
</protein>
<name>A0A673IPK4_9TELE</name>
<dbReference type="Gene3D" id="1.10.220.160">
    <property type="match status" value="1"/>
</dbReference>
<dbReference type="Proteomes" id="UP000472270">
    <property type="component" value="Unassembled WGS sequence"/>
</dbReference>
<keyword evidence="2" id="KW-0489">Methyltransferase</keyword>
<evidence type="ECO:0000256" key="2">
    <source>
        <dbReference type="ARBA" id="ARBA00022603"/>
    </source>
</evidence>
<evidence type="ECO:0000313" key="8">
    <source>
        <dbReference type="Proteomes" id="UP000472270"/>
    </source>
</evidence>
<dbReference type="GO" id="GO:0032259">
    <property type="term" value="P:methylation"/>
    <property type="evidence" value="ECO:0007669"/>
    <property type="project" value="UniProtKB-KW"/>
</dbReference>
<evidence type="ECO:0000256" key="1">
    <source>
        <dbReference type="ARBA" id="ARBA00012182"/>
    </source>
</evidence>
<proteinExistence type="predicted"/>
<dbReference type="SUPFAM" id="SSF82199">
    <property type="entry name" value="SET domain"/>
    <property type="match status" value="1"/>
</dbReference>
<reference evidence="7" key="1">
    <citation type="submission" date="2025-08" db="UniProtKB">
        <authorList>
            <consortium name="Ensembl"/>
        </authorList>
    </citation>
    <scope>IDENTIFICATION</scope>
</reference>